<evidence type="ECO:0000313" key="1">
    <source>
        <dbReference type="EMBL" id="MTW11416.1"/>
    </source>
</evidence>
<dbReference type="AlphaFoldDB" id="A0A6L6QIF1"/>
<protein>
    <submittedName>
        <fullName evidence="1">Uncharacterized protein</fullName>
    </submittedName>
</protein>
<organism evidence="1 2">
    <name type="scientific">Massilia eburnea</name>
    <dbReference type="NCBI Taxonomy" id="1776165"/>
    <lineage>
        <taxon>Bacteria</taxon>
        <taxon>Pseudomonadati</taxon>
        <taxon>Pseudomonadota</taxon>
        <taxon>Betaproteobacteria</taxon>
        <taxon>Burkholderiales</taxon>
        <taxon>Oxalobacteraceae</taxon>
        <taxon>Telluria group</taxon>
        <taxon>Massilia</taxon>
    </lineage>
</organism>
<reference evidence="1 2" key="1">
    <citation type="submission" date="2019-11" db="EMBL/GenBank/DDBJ databases">
        <title>Type strains purchased from KCTC, JCM and DSMZ.</title>
        <authorList>
            <person name="Lu H."/>
        </authorList>
    </citation>
    <scope>NUCLEOTIDE SEQUENCE [LARGE SCALE GENOMIC DNA]</scope>
    <source>
        <strain evidence="1 2">JCM 31587</strain>
    </source>
</reference>
<accession>A0A6L6QIF1</accession>
<dbReference type="EMBL" id="WNKX01000008">
    <property type="protein sequence ID" value="MTW11416.1"/>
    <property type="molecule type" value="Genomic_DNA"/>
</dbReference>
<evidence type="ECO:0000313" key="2">
    <source>
        <dbReference type="Proteomes" id="UP000472320"/>
    </source>
</evidence>
<proteinExistence type="predicted"/>
<dbReference type="Proteomes" id="UP000472320">
    <property type="component" value="Unassembled WGS sequence"/>
</dbReference>
<keyword evidence="2" id="KW-1185">Reference proteome</keyword>
<sequence>MSIYNSHAAHDRAIDIVKVALQSGALKLNGPTIKSNPDEDAAYVSGLINAIARDLTAK</sequence>
<name>A0A6L6QIF1_9BURK</name>
<gene>
    <name evidence="1" type="ORF">GM658_12495</name>
</gene>
<dbReference type="RefSeq" id="WP_155454375.1">
    <property type="nucleotide sequence ID" value="NZ_WNKX01000008.1"/>
</dbReference>
<comment type="caution">
    <text evidence="1">The sequence shown here is derived from an EMBL/GenBank/DDBJ whole genome shotgun (WGS) entry which is preliminary data.</text>
</comment>